<reference evidence="5 7" key="1">
    <citation type="journal article" date="2016" name="Genome Announc.">
        <title>Complete Genome Sequence of the Amino Acid-Fermenting Clostridium propionicum X2 (DSM 1682).</title>
        <authorList>
            <person name="Poehlein A."/>
            <person name="Schlien K."/>
            <person name="Chowdhury N.P."/>
            <person name="Gottschalk G."/>
            <person name="Buckel W."/>
            <person name="Daniel R."/>
        </authorList>
    </citation>
    <scope>NUCLEOTIDE SEQUENCE [LARGE SCALE GENOMIC DNA]</scope>
    <source>
        <strain evidence="5 7">X2</strain>
    </source>
</reference>
<organism evidence="6 8">
    <name type="scientific">Anaerotignum propionicum DSM 1682</name>
    <dbReference type="NCBI Taxonomy" id="991789"/>
    <lineage>
        <taxon>Bacteria</taxon>
        <taxon>Bacillati</taxon>
        <taxon>Bacillota</taxon>
        <taxon>Clostridia</taxon>
        <taxon>Lachnospirales</taxon>
        <taxon>Anaerotignaceae</taxon>
        <taxon>Anaerotignum</taxon>
    </lineage>
</organism>
<reference evidence="8" key="3">
    <citation type="submission" date="2016-11" db="EMBL/GenBank/DDBJ databases">
        <authorList>
            <person name="Jaros S."/>
            <person name="Januszkiewicz K."/>
            <person name="Wedrychowicz H."/>
        </authorList>
    </citation>
    <scope>NUCLEOTIDE SEQUENCE [LARGE SCALE GENOMIC DNA]</scope>
    <source>
        <strain evidence="8">DSM 1682</strain>
    </source>
</reference>
<dbReference type="AlphaFoldDB" id="A0A0X1U926"/>
<keyword evidence="2" id="KW-0472">Membrane</keyword>
<evidence type="ECO:0000313" key="6">
    <source>
        <dbReference type="EMBL" id="SHE68984.1"/>
    </source>
</evidence>
<feature type="region of interest" description="Disordered" evidence="1">
    <location>
        <begin position="179"/>
        <end position="218"/>
    </location>
</feature>
<dbReference type="EMBL" id="CP014223">
    <property type="protein sequence ID" value="AMJ41460.1"/>
    <property type="molecule type" value="Genomic_DNA"/>
</dbReference>
<protein>
    <recommendedName>
        <fullName evidence="4">Mobile element protein CD1107-like domain-containing protein</fullName>
    </recommendedName>
</protein>
<sequence>MKRFKMFTTMLVMSLLFCAMSTVAFAGGGFEYDETPPVAVTPKEETTPLTPEGNLTLVDDITTTSETDKQFITAVSKNGNYFYLVIDRAGDSDNVYLLNMIDEADLMSLMEGKTAKIEEKPTIQEPVPTSAEPTEEPTDDKTDETKSNTLPLLVLVLAMCGGGAFYYLKFVKGKNTHKGSTNLNELSDDEYSDDEEEYELDQDDSYLADDENTDYREE</sequence>
<dbReference type="KEGG" id="cpro:CPRO_18780"/>
<dbReference type="InterPro" id="IPR025376">
    <property type="entry name" value="CD1107-like_dom"/>
</dbReference>
<evidence type="ECO:0000313" key="7">
    <source>
        <dbReference type="Proteomes" id="UP000068026"/>
    </source>
</evidence>
<dbReference type="OrthoDB" id="1749038at2"/>
<keyword evidence="3" id="KW-0732">Signal</keyword>
<name>A0A0X1U926_ANAPI</name>
<keyword evidence="7" id="KW-1185">Reference proteome</keyword>
<evidence type="ECO:0000313" key="5">
    <source>
        <dbReference type="EMBL" id="AMJ41460.1"/>
    </source>
</evidence>
<evidence type="ECO:0000256" key="1">
    <source>
        <dbReference type="SAM" id="MobiDB-lite"/>
    </source>
</evidence>
<dbReference type="EMBL" id="FQUA01000005">
    <property type="protein sequence ID" value="SHE68984.1"/>
    <property type="molecule type" value="Genomic_DNA"/>
</dbReference>
<reference evidence="6" key="4">
    <citation type="submission" date="2016-11" db="EMBL/GenBank/DDBJ databases">
        <authorList>
            <person name="Varghese N."/>
            <person name="Submissions S."/>
        </authorList>
    </citation>
    <scope>NUCLEOTIDE SEQUENCE</scope>
    <source>
        <strain evidence="6">DSM 1682</strain>
    </source>
</reference>
<dbReference type="Proteomes" id="UP000068026">
    <property type="component" value="Chromosome"/>
</dbReference>
<gene>
    <name evidence="5" type="ORF">CPRO_18780</name>
    <name evidence="6" type="ORF">SAMN02745151_01477</name>
</gene>
<evidence type="ECO:0000259" key="4">
    <source>
        <dbReference type="Pfam" id="PF14283"/>
    </source>
</evidence>
<proteinExistence type="predicted"/>
<feature type="transmembrane region" description="Helical" evidence="2">
    <location>
        <begin position="150"/>
        <end position="168"/>
    </location>
</feature>
<evidence type="ECO:0000313" key="8">
    <source>
        <dbReference type="Proteomes" id="UP000184204"/>
    </source>
</evidence>
<feature type="domain" description="Mobile element protein CD1107-like" evidence="4">
    <location>
        <begin position="48"/>
        <end position="175"/>
    </location>
</feature>
<dbReference type="Pfam" id="PF14283">
    <property type="entry name" value="CD1107-like"/>
    <property type="match status" value="1"/>
</dbReference>
<reference evidence="7" key="2">
    <citation type="submission" date="2016-01" db="EMBL/GenBank/DDBJ databases">
        <authorList>
            <person name="Poehlein A."/>
            <person name="Schlien K."/>
            <person name="Gottschalk G."/>
            <person name="Buckel W."/>
            <person name="Daniel R."/>
        </authorList>
    </citation>
    <scope>NUCLEOTIDE SEQUENCE [LARGE SCALE GENOMIC DNA]</scope>
    <source>
        <strain evidence="7">X2</strain>
    </source>
</reference>
<feature type="chain" id="PRO_5043780620" description="Mobile element protein CD1107-like domain-containing protein" evidence="3">
    <location>
        <begin position="27"/>
        <end position="218"/>
    </location>
</feature>
<keyword evidence="2" id="KW-0812">Transmembrane</keyword>
<feature type="signal peptide" evidence="3">
    <location>
        <begin position="1"/>
        <end position="26"/>
    </location>
</feature>
<keyword evidence="2" id="KW-1133">Transmembrane helix</keyword>
<dbReference type="Proteomes" id="UP000184204">
    <property type="component" value="Unassembled WGS sequence"/>
</dbReference>
<evidence type="ECO:0000256" key="2">
    <source>
        <dbReference type="SAM" id="Phobius"/>
    </source>
</evidence>
<evidence type="ECO:0000256" key="3">
    <source>
        <dbReference type="SAM" id="SignalP"/>
    </source>
</evidence>
<feature type="compositionally biased region" description="Acidic residues" evidence="1">
    <location>
        <begin position="186"/>
        <end position="212"/>
    </location>
</feature>
<accession>A0A0X1U926</accession>
<feature type="region of interest" description="Disordered" evidence="1">
    <location>
        <begin position="117"/>
        <end position="146"/>
    </location>
</feature>
<dbReference type="RefSeq" id="WP_066050735.1">
    <property type="nucleotide sequence ID" value="NZ_CP014223.1"/>
</dbReference>